<proteinExistence type="predicted"/>
<dbReference type="Proteomes" id="UP001209229">
    <property type="component" value="Unassembled WGS sequence"/>
</dbReference>
<dbReference type="EMBL" id="JAPDPJ010000001">
    <property type="protein sequence ID" value="MCW3784938.1"/>
    <property type="molecule type" value="Genomic_DNA"/>
</dbReference>
<gene>
    <name evidence="1" type="ORF">OM075_00595</name>
</gene>
<comment type="caution">
    <text evidence="1">The sequence shown here is derived from an EMBL/GenBank/DDBJ whole genome shotgun (WGS) entry which is preliminary data.</text>
</comment>
<dbReference type="AlphaFoldDB" id="A0AAE3SED0"/>
<name>A0AAE3SED0_9BACT</name>
<evidence type="ECO:0000313" key="1">
    <source>
        <dbReference type="EMBL" id="MCW3784938.1"/>
    </source>
</evidence>
<accession>A0AAE3SED0</accession>
<protein>
    <submittedName>
        <fullName evidence="1">Uncharacterized protein</fullName>
    </submittedName>
</protein>
<dbReference type="RefSeq" id="WP_301188509.1">
    <property type="nucleotide sequence ID" value="NZ_JAPDPJ010000001.1"/>
</dbReference>
<reference evidence="1" key="1">
    <citation type="submission" date="2022-10" db="EMBL/GenBank/DDBJ databases">
        <authorList>
            <person name="Yu W.X."/>
        </authorList>
    </citation>
    <scope>NUCLEOTIDE SEQUENCE</scope>
    <source>
        <strain evidence="1">AAT</strain>
    </source>
</reference>
<keyword evidence="2" id="KW-1185">Reference proteome</keyword>
<sequence>MYQVSENIYFDESLSFNEQSEEFINYAQSVFSTIDFTDMSNMQSDNTCTWTVKKDGLRFIAKRKFINSKMYTVKEHLFNVEIIE</sequence>
<organism evidence="1 2">
    <name type="scientific">Plebeiibacterium sediminum</name>
    <dbReference type="NCBI Taxonomy" id="2992112"/>
    <lineage>
        <taxon>Bacteria</taxon>
        <taxon>Pseudomonadati</taxon>
        <taxon>Bacteroidota</taxon>
        <taxon>Bacteroidia</taxon>
        <taxon>Marinilabiliales</taxon>
        <taxon>Marinilabiliaceae</taxon>
        <taxon>Plebeiibacterium</taxon>
    </lineage>
</organism>
<evidence type="ECO:0000313" key="2">
    <source>
        <dbReference type="Proteomes" id="UP001209229"/>
    </source>
</evidence>